<dbReference type="GO" id="GO:0051119">
    <property type="term" value="F:sugar transmembrane transporter activity"/>
    <property type="evidence" value="ECO:0007669"/>
    <property type="project" value="InterPro"/>
</dbReference>
<gene>
    <name evidence="6" type="ORF">LPB138_09550</name>
</gene>
<dbReference type="EMBL" id="CP017478">
    <property type="protein sequence ID" value="AOW20901.1"/>
    <property type="molecule type" value="Genomic_DNA"/>
</dbReference>
<dbReference type="RefSeq" id="WP_070237065.1">
    <property type="nucleotide sequence ID" value="NZ_CP017478.1"/>
</dbReference>
<evidence type="ECO:0000256" key="1">
    <source>
        <dbReference type="ARBA" id="ARBA00004141"/>
    </source>
</evidence>
<dbReference type="Gene3D" id="1.20.1280.290">
    <property type="match status" value="1"/>
</dbReference>
<name>A0A1D8P8M6_9FLAO</name>
<dbReference type="STRING" id="1850246.LPB138_09550"/>
<feature type="transmembrane region" description="Helical" evidence="5">
    <location>
        <begin position="63"/>
        <end position="82"/>
    </location>
</feature>
<evidence type="ECO:0000313" key="6">
    <source>
        <dbReference type="EMBL" id="AOW20901.1"/>
    </source>
</evidence>
<sequence>MIPNIEILGLVAATLTTASFIPQVLKAWKTKSVENISLTMYLILLLGIILWFIYGIYVNSISVALANLVTAILVTLVIYFKLKYTNKQ</sequence>
<keyword evidence="2 5" id="KW-0812">Transmembrane</keyword>
<reference evidence="6 7" key="1">
    <citation type="submission" date="2016-10" db="EMBL/GenBank/DDBJ databases">
        <title>Lutibacter sp. LPB0138, isolated from marine gastropod.</title>
        <authorList>
            <person name="Kim E."/>
            <person name="Yi H."/>
        </authorList>
    </citation>
    <scope>NUCLEOTIDE SEQUENCE [LARGE SCALE GENOMIC DNA]</scope>
    <source>
        <strain evidence="6 7">LPB0138</strain>
    </source>
</reference>
<protein>
    <recommendedName>
        <fullName evidence="8">Glutathione synthetase</fullName>
    </recommendedName>
</protein>
<evidence type="ECO:0000256" key="4">
    <source>
        <dbReference type="ARBA" id="ARBA00023136"/>
    </source>
</evidence>
<dbReference type="Proteomes" id="UP000176050">
    <property type="component" value="Chromosome"/>
</dbReference>
<dbReference type="AlphaFoldDB" id="A0A1D8P8M6"/>
<organism evidence="6 7">
    <name type="scientific">Urechidicola croceus</name>
    <dbReference type="NCBI Taxonomy" id="1850246"/>
    <lineage>
        <taxon>Bacteria</taxon>
        <taxon>Pseudomonadati</taxon>
        <taxon>Bacteroidota</taxon>
        <taxon>Flavobacteriia</taxon>
        <taxon>Flavobacteriales</taxon>
        <taxon>Flavobacteriaceae</taxon>
        <taxon>Urechidicola</taxon>
    </lineage>
</organism>
<accession>A0A1D8P8M6</accession>
<dbReference type="KEGG" id="lul:LPB138_09550"/>
<dbReference type="GO" id="GO:0016020">
    <property type="term" value="C:membrane"/>
    <property type="evidence" value="ECO:0007669"/>
    <property type="project" value="UniProtKB-SubCell"/>
</dbReference>
<evidence type="ECO:0000256" key="2">
    <source>
        <dbReference type="ARBA" id="ARBA00022692"/>
    </source>
</evidence>
<keyword evidence="3 5" id="KW-1133">Transmembrane helix</keyword>
<evidence type="ECO:0000313" key="7">
    <source>
        <dbReference type="Proteomes" id="UP000176050"/>
    </source>
</evidence>
<dbReference type="SMART" id="SM00679">
    <property type="entry name" value="CTNS"/>
    <property type="match status" value="1"/>
</dbReference>
<feature type="transmembrane region" description="Helical" evidence="5">
    <location>
        <begin position="37"/>
        <end position="57"/>
    </location>
</feature>
<dbReference type="InterPro" id="IPR006603">
    <property type="entry name" value="PQ-loop_rpt"/>
</dbReference>
<feature type="transmembrane region" description="Helical" evidence="5">
    <location>
        <begin position="6"/>
        <end position="25"/>
    </location>
</feature>
<evidence type="ECO:0000256" key="5">
    <source>
        <dbReference type="SAM" id="Phobius"/>
    </source>
</evidence>
<evidence type="ECO:0008006" key="8">
    <source>
        <dbReference type="Google" id="ProtNLM"/>
    </source>
</evidence>
<dbReference type="InterPro" id="IPR047662">
    <property type="entry name" value="SemiSWEET"/>
</dbReference>
<comment type="subcellular location">
    <subcellularLocation>
        <location evidence="1">Membrane</location>
        <topology evidence="1">Multi-pass membrane protein</topology>
    </subcellularLocation>
</comment>
<proteinExistence type="predicted"/>
<dbReference type="NCBIfam" id="NF037968">
    <property type="entry name" value="SemiSWEET_2"/>
    <property type="match status" value="1"/>
</dbReference>
<dbReference type="Pfam" id="PF04193">
    <property type="entry name" value="PQ-loop"/>
    <property type="match status" value="1"/>
</dbReference>
<evidence type="ECO:0000256" key="3">
    <source>
        <dbReference type="ARBA" id="ARBA00022989"/>
    </source>
</evidence>
<keyword evidence="7" id="KW-1185">Reference proteome</keyword>
<keyword evidence="4 5" id="KW-0472">Membrane</keyword>